<protein>
    <submittedName>
        <fullName evidence="9">Sulfatase</fullName>
    </submittedName>
</protein>
<organism evidence="9 10">
    <name type="scientific">Frankia casuarinae (strain DSM 45818 / CECT 9043 / HFP020203 / CcI3)</name>
    <dbReference type="NCBI Taxonomy" id="106370"/>
    <lineage>
        <taxon>Bacteria</taxon>
        <taxon>Bacillati</taxon>
        <taxon>Actinomycetota</taxon>
        <taxon>Actinomycetes</taxon>
        <taxon>Frankiales</taxon>
        <taxon>Frankiaceae</taxon>
        <taxon>Frankia</taxon>
    </lineage>
</organism>
<dbReference type="eggNOG" id="COG3119">
    <property type="taxonomic scope" value="Bacteria"/>
</dbReference>
<dbReference type="Gene3D" id="3.40.720.10">
    <property type="entry name" value="Alkaline Phosphatase, subunit A"/>
    <property type="match status" value="1"/>
</dbReference>
<keyword evidence="10" id="KW-1185">Reference proteome</keyword>
<comment type="PTM">
    <text evidence="5">The conversion to 3-oxoalanine (also known as C-formylglycine, FGly), of a serine or cysteine residue in prokaryotes and of a cysteine residue in eukaryotes, is critical for catalytic activity.</text>
</comment>
<dbReference type="Proteomes" id="UP000001937">
    <property type="component" value="Chromosome"/>
</dbReference>
<feature type="signal peptide" evidence="7">
    <location>
        <begin position="1"/>
        <end position="37"/>
    </location>
</feature>
<gene>
    <name evidence="9" type="ordered locus">Francci3_2189</name>
</gene>
<evidence type="ECO:0000259" key="8">
    <source>
        <dbReference type="Pfam" id="PF00884"/>
    </source>
</evidence>
<dbReference type="PROSITE" id="PS00523">
    <property type="entry name" value="SULFATASE_1"/>
    <property type="match status" value="1"/>
</dbReference>
<dbReference type="PhylomeDB" id="Q2JAY4"/>
<evidence type="ECO:0000256" key="4">
    <source>
        <dbReference type="ARBA" id="ARBA00023180"/>
    </source>
</evidence>
<dbReference type="GO" id="GO:0008449">
    <property type="term" value="F:N-acetylglucosamine-6-sulfatase activity"/>
    <property type="evidence" value="ECO:0007669"/>
    <property type="project" value="InterPro"/>
</dbReference>
<accession>Q2JAY4</accession>
<dbReference type="PANTHER" id="PTHR43108">
    <property type="entry name" value="N-ACETYLGLUCOSAMINE-6-SULFATASE FAMILY MEMBER"/>
    <property type="match status" value="1"/>
</dbReference>
<dbReference type="InterPro" id="IPR006311">
    <property type="entry name" value="TAT_signal"/>
</dbReference>
<feature type="modified residue" description="3-oxoalanine (Cys)" evidence="5">
    <location>
        <position position="99"/>
    </location>
</feature>
<proteinExistence type="inferred from homology"/>
<dbReference type="PROSITE" id="PS51318">
    <property type="entry name" value="TAT"/>
    <property type="match status" value="1"/>
</dbReference>
<dbReference type="GO" id="GO:0005539">
    <property type="term" value="F:glycosaminoglycan binding"/>
    <property type="evidence" value="ECO:0007669"/>
    <property type="project" value="TreeGrafter"/>
</dbReference>
<dbReference type="InterPro" id="IPR024607">
    <property type="entry name" value="Sulfatase_CS"/>
</dbReference>
<name>Q2JAY4_FRACC</name>
<dbReference type="GO" id="GO:0030203">
    <property type="term" value="P:glycosaminoglycan metabolic process"/>
    <property type="evidence" value="ECO:0007669"/>
    <property type="project" value="InterPro"/>
</dbReference>
<comment type="similarity">
    <text evidence="1">Belongs to the sulfatase family.</text>
</comment>
<dbReference type="HOGENOM" id="CLU_006332_4_1_11"/>
<sequence length="524" mass="56541">MKLWRREHHDSASRRRPRSRRRLVAATATATASLALAAGACGGSAAPATTASAARPNIVFILTDDLSWNLVTDQIAPHITALERQGETFDHYFVTDSLCCPSRSSIFTGLLPHDTKVETNLSPDGGYGKFQQEGLAGRTFAVALQAAGYQTSMLGKYLNGYGDPTITPTTGPVPRGWSDWHVSNTTGYAELNFDQNDNGVVRHYAGQDNYGVDVLNADAQAFIRRSAGKPFALEVATYAPHQPYTPAPRNADDFPGLTEPRDPSFNTNNTDAPAWLGQRAPLAPSVLTNLDQAYRERAQAVESVDKLVGDTEATLAAEHLLDNTYFVFSSDNGYHLGQHRLVRGKQTAFDTDIRVPLIVTGPGVPHGRVISQVAQNVDLYPTFTDLAGATPARPVDGRSLVPLLRPATEPPSWRTIALVEHFGQASDPADPDHEPGGSNPTTYEAIRISAPHLAHFDGPVEAVYVEYNDSKHEIEYYDITKDPYEINNVAGALTGAQRAELHTVLAGLGNCHTQAACAAAGLPI</sequence>
<dbReference type="InterPro" id="IPR000917">
    <property type="entry name" value="Sulfatase_N"/>
</dbReference>
<evidence type="ECO:0000256" key="5">
    <source>
        <dbReference type="PIRSR" id="PIRSR036666-50"/>
    </source>
</evidence>
<feature type="chain" id="PRO_5038595048" evidence="7">
    <location>
        <begin position="38"/>
        <end position="524"/>
    </location>
</feature>
<dbReference type="KEGG" id="fra:Francci3_2189"/>
<dbReference type="InterPro" id="IPR017850">
    <property type="entry name" value="Alkaline_phosphatase_core_sf"/>
</dbReference>
<evidence type="ECO:0000256" key="3">
    <source>
        <dbReference type="ARBA" id="ARBA00022801"/>
    </source>
</evidence>
<feature type="region of interest" description="Disordered" evidence="6">
    <location>
        <begin position="1"/>
        <end position="21"/>
    </location>
</feature>
<dbReference type="Pfam" id="PF00884">
    <property type="entry name" value="Sulfatase"/>
    <property type="match status" value="1"/>
</dbReference>
<evidence type="ECO:0000256" key="2">
    <source>
        <dbReference type="ARBA" id="ARBA00022729"/>
    </source>
</evidence>
<keyword evidence="4" id="KW-0325">Glycoprotein</keyword>
<dbReference type="AlphaFoldDB" id="Q2JAY4"/>
<feature type="domain" description="Sulfatase N-terminal" evidence="8">
    <location>
        <begin position="56"/>
        <end position="389"/>
    </location>
</feature>
<dbReference type="SUPFAM" id="SSF53649">
    <property type="entry name" value="Alkaline phosphatase-like"/>
    <property type="match status" value="1"/>
</dbReference>
<keyword evidence="2 7" id="KW-0732">Signal</keyword>
<evidence type="ECO:0000313" key="10">
    <source>
        <dbReference type="Proteomes" id="UP000001937"/>
    </source>
</evidence>
<keyword evidence="3" id="KW-0378">Hydrolase</keyword>
<evidence type="ECO:0000256" key="1">
    <source>
        <dbReference type="ARBA" id="ARBA00008779"/>
    </source>
</evidence>
<reference evidence="9 10" key="1">
    <citation type="journal article" date="2007" name="Genome Res.">
        <title>Genome characteristics of facultatively symbiotic Frankia sp. strains reflect host range and host plant biogeography.</title>
        <authorList>
            <person name="Normand P."/>
            <person name="Lapierre P."/>
            <person name="Tisa L.S."/>
            <person name="Gogarten J.P."/>
            <person name="Alloisio N."/>
            <person name="Bagnarol E."/>
            <person name="Bassi C.A."/>
            <person name="Berry A.M."/>
            <person name="Bickhart D.M."/>
            <person name="Choisne N."/>
            <person name="Couloux A."/>
            <person name="Cournoyer B."/>
            <person name="Cruveiller S."/>
            <person name="Daubin V."/>
            <person name="Demange N."/>
            <person name="Francino M.P."/>
            <person name="Goltsman E."/>
            <person name="Huang Y."/>
            <person name="Kopp O.R."/>
            <person name="Labarre L."/>
            <person name="Lapidus A."/>
            <person name="Lavire C."/>
            <person name="Marechal J."/>
            <person name="Martinez M."/>
            <person name="Mastronunzio J.E."/>
            <person name="Mullin B.C."/>
            <person name="Niemann J."/>
            <person name="Pujic P."/>
            <person name="Rawnsley T."/>
            <person name="Rouy Z."/>
            <person name="Schenowitz C."/>
            <person name="Sellstedt A."/>
            <person name="Tavares F."/>
            <person name="Tomkins J.P."/>
            <person name="Vallenet D."/>
            <person name="Valverde C."/>
            <person name="Wall L.G."/>
            <person name="Wang Y."/>
            <person name="Medigue C."/>
            <person name="Benson D.R."/>
        </authorList>
    </citation>
    <scope>NUCLEOTIDE SEQUENCE [LARGE SCALE GENOMIC DNA]</scope>
    <source>
        <strain evidence="10">DSM 45818 / CECT 9043 / CcI3</strain>
    </source>
</reference>
<dbReference type="OrthoDB" id="9777306at2"/>
<dbReference type="EMBL" id="CP000249">
    <property type="protein sequence ID" value="ABD11558.1"/>
    <property type="molecule type" value="Genomic_DNA"/>
</dbReference>
<evidence type="ECO:0000256" key="6">
    <source>
        <dbReference type="SAM" id="MobiDB-lite"/>
    </source>
</evidence>
<dbReference type="PANTHER" id="PTHR43108:SF8">
    <property type="entry name" value="SD21168P"/>
    <property type="match status" value="1"/>
</dbReference>
<dbReference type="CDD" id="cd16147">
    <property type="entry name" value="G6S"/>
    <property type="match status" value="1"/>
</dbReference>
<dbReference type="STRING" id="106370.Francci3_2189"/>
<evidence type="ECO:0000256" key="7">
    <source>
        <dbReference type="SAM" id="SignalP"/>
    </source>
</evidence>
<evidence type="ECO:0000313" key="9">
    <source>
        <dbReference type="EMBL" id="ABD11558.1"/>
    </source>
</evidence>
<dbReference type="InterPro" id="IPR012251">
    <property type="entry name" value="GlcNAc_6-SO4ase"/>
</dbReference>
<dbReference type="PIRSF" id="PIRSF036666">
    <property type="entry name" value="G6S"/>
    <property type="match status" value="1"/>
</dbReference>